<evidence type="ECO:0000313" key="2">
    <source>
        <dbReference type="EMBL" id="OQE47364.1"/>
    </source>
</evidence>
<dbReference type="AlphaFoldDB" id="A0A1V6V9L0"/>
<gene>
    <name evidence="2" type="ORF">PENCOP_c001G06369</name>
</gene>
<proteinExistence type="predicted"/>
<protein>
    <submittedName>
        <fullName evidence="2">Uncharacterized protein</fullName>
    </submittedName>
</protein>
<organism evidence="2 3">
    <name type="scientific">Penicillium coprophilum</name>
    <dbReference type="NCBI Taxonomy" id="36646"/>
    <lineage>
        <taxon>Eukaryota</taxon>
        <taxon>Fungi</taxon>
        <taxon>Dikarya</taxon>
        <taxon>Ascomycota</taxon>
        <taxon>Pezizomycotina</taxon>
        <taxon>Eurotiomycetes</taxon>
        <taxon>Eurotiomycetidae</taxon>
        <taxon>Eurotiales</taxon>
        <taxon>Aspergillaceae</taxon>
        <taxon>Penicillium</taxon>
    </lineage>
</organism>
<name>A0A1V6V9L0_9EURO</name>
<keyword evidence="3" id="KW-1185">Reference proteome</keyword>
<evidence type="ECO:0000256" key="1">
    <source>
        <dbReference type="SAM" id="MobiDB-lite"/>
    </source>
</evidence>
<dbReference type="Proteomes" id="UP000191500">
    <property type="component" value="Unassembled WGS sequence"/>
</dbReference>
<feature type="compositionally biased region" description="Basic and acidic residues" evidence="1">
    <location>
        <begin position="67"/>
        <end position="121"/>
    </location>
</feature>
<sequence>MTTFLRLKTPFQARSPITALSGARSQAPRTSRYRSYATKSSNDPEQATTNQPDSANRPIPSNKAKPTLHEGERSPVIDKEGNPKKDLPEDVKKHNQEMEERYDKPFNHAKDDGTVEAAFKK</sequence>
<reference evidence="3" key="1">
    <citation type="journal article" date="2017" name="Nat. Microbiol.">
        <title>Global analysis of biosynthetic gene clusters reveals vast potential of secondary metabolite production in Penicillium species.</title>
        <authorList>
            <person name="Nielsen J.C."/>
            <person name="Grijseels S."/>
            <person name="Prigent S."/>
            <person name="Ji B."/>
            <person name="Dainat J."/>
            <person name="Nielsen K.F."/>
            <person name="Frisvad J.C."/>
            <person name="Workman M."/>
            <person name="Nielsen J."/>
        </authorList>
    </citation>
    <scope>NUCLEOTIDE SEQUENCE [LARGE SCALE GENOMIC DNA]</scope>
    <source>
        <strain evidence="3">IBT 31321</strain>
    </source>
</reference>
<feature type="compositionally biased region" description="Polar residues" evidence="1">
    <location>
        <begin position="37"/>
        <end position="54"/>
    </location>
</feature>
<comment type="caution">
    <text evidence="2">The sequence shown here is derived from an EMBL/GenBank/DDBJ whole genome shotgun (WGS) entry which is preliminary data.</text>
</comment>
<accession>A0A1V6V9L0</accession>
<dbReference type="STRING" id="36646.A0A1V6V9L0"/>
<evidence type="ECO:0000313" key="3">
    <source>
        <dbReference type="Proteomes" id="UP000191500"/>
    </source>
</evidence>
<dbReference type="EMBL" id="MDDG01000001">
    <property type="protein sequence ID" value="OQE47364.1"/>
    <property type="molecule type" value="Genomic_DNA"/>
</dbReference>
<feature type="region of interest" description="Disordered" evidence="1">
    <location>
        <begin position="1"/>
        <end position="121"/>
    </location>
</feature>